<dbReference type="Gene3D" id="3.90.45.10">
    <property type="entry name" value="Peptide deformylase"/>
    <property type="match status" value="1"/>
</dbReference>
<dbReference type="EMBL" id="PFEM01000021">
    <property type="protein sequence ID" value="PJE70109.1"/>
    <property type="molecule type" value="Genomic_DNA"/>
</dbReference>
<evidence type="ECO:0000256" key="2">
    <source>
        <dbReference type="HAMAP-Rule" id="MF_00163"/>
    </source>
</evidence>
<dbReference type="GO" id="GO:0006412">
    <property type="term" value="P:translation"/>
    <property type="evidence" value="ECO:0007669"/>
    <property type="project" value="UniProtKB-UniRule"/>
</dbReference>
<feature type="binding site" evidence="2">
    <location>
        <position position="154"/>
    </location>
    <ligand>
        <name>Fe cation</name>
        <dbReference type="ChEBI" id="CHEBI:24875"/>
    </ligand>
</feature>
<dbReference type="PANTHER" id="PTHR10458:SF22">
    <property type="entry name" value="PEPTIDE DEFORMYLASE"/>
    <property type="match status" value="1"/>
</dbReference>
<comment type="function">
    <text evidence="2">Removes the formyl group from the N-terminal Met of newly synthesized proteins. Requires at least a dipeptide for an efficient rate of reaction. N-terminal L-methionine is a prerequisite for activity but the enzyme has broad specificity at other positions.</text>
</comment>
<proteinExistence type="inferred from homology"/>
<keyword evidence="2" id="KW-0479">Metal-binding</keyword>
<dbReference type="CDD" id="cd00487">
    <property type="entry name" value="Pep_deformylase"/>
    <property type="match status" value="1"/>
</dbReference>
<evidence type="ECO:0000313" key="4">
    <source>
        <dbReference type="Proteomes" id="UP000231579"/>
    </source>
</evidence>
<feature type="binding site" evidence="2">
    <location>
        <position position="112"/>
    </location>
    <ligand>
        <name>Fe cation</name>
        <dbReference type="ChEBI" id="CHEBI:24875"/>
    </ligand>
</feature>
<evidence type="ECO:0000256" key="1">
    <source>
        <dbReference type="ARBA" id="ARBA00010759"/>
    </source>
</evidence>
<keyword evidence="2" id="KW-0408">Iron</keyword>
<organism evidence="3 4">
    <name type="scientific">Candidatus Shapirobacteria bacterium CG10_big_fil_rev_8_21_14_0_10_48_15</name>
    <dbReference type="NCBI Taxonomy" id="1974484"/>
    <lineage>
        <taxon>Bacteria</taxon>
        <taxon>Candidatus Shapironibacteriota</taxon>
    </lineage>
</organism>
<dbReference type="NCBIfam" id="TIGR00079">
    <property type="entry name" value="pept_deformyl"/>
    <property type="match status" value="1"/>
</dbReference>
<gene>
    <name evidence="2 3" type="primary">def</name>
    <name evidence="3" type="ORF">COU97_01400</name>
</gene>
<reference evidence="4" key="1">
    <citation type="submission" date="2017-09" db="EMBL/GenBank/DDBJ databases">
        <title>Depth-based differentiation of microbial function through sediment-hosted aquifers and enrichment of novel symbionts in the deep terrestrial subsurface.</title>
        <authorList>
            <person name="Probst A.J."/>
            <person name="Ladd B."/>
            <person name="Jarett J.K."/>
            <person name="Geller-Mcgrath D.E."/>
            <person name="Sieber C.M.K."/>
            <person name="Emerson J.B."/>
            <person name="Anantharaman K."/>
            <person name="Thomas B.C."/>
            <person name="Malmstrom R."/>
            <person name="Stieglmeier M."/>
            <person name="Klingl A."/>
            <person name="Woyke T."/>
            <person name="Ryan C.M."/>
            <person name="Banfield J.F."/>
        </authorList>
    </citation>
    <scope>NUCLEOTIDE SEQUENCE [LARGE SCALE GENOMIC DNA]</scope>
</reference>
<protein>
    <recommendedName>
        <fullName evidence="2">Peptide deformylase</fullName>
        <shortName evidence="2">PDF</shortName>
        <ecNumber evidence="2">3.5.1.88</ecNumber>
    </recommendedName>
    <alternativeName>
        <fullName evidence="2">Polypeptide deformylase</fullName>
    </alternativeName>
</protein>
<comment type="similarity">
    <text evidence="1 2">Belongs to the polypeptide deformylase family.</text>
</comment>
<comment type="catalytic activity">
    <reaction evidence="2">
        <text>N-terminal N-formyl-L-methionyl-[peptide] + H2O = N-terminal L-methionyl-[peptide] + formate</text>
        <dbReference type="Rhea" id="RHEA:24420"/>
        <dbReference type="Rhea" id="RHEA-COMP:10639"/>
        <dbReference type="Rhea" id="RHEA-COMP:10640"/>
        <dbReference type="ChEBI" id="CHEBI:15377"/>
        <dbReference type="ChEBI" id="CHEBI:15740"/>
        <dbReference type="ChEBI" id="CHEBI:49298"/>
        <dbReference type="ChEBI" id="CHEBI:64731"/>
        <dbReference type="EC" id="3.5.1.88"/>
    </reaction>
</comment>
<keyword evidence="2" id="KW-0378">Hydrolase</keyword>
<dbReference type="HAMAP" id="MF_00163">
    <property type="entry name" value="Pep_deformylase"/>
    <property type="match status" value="1"/>
</dbReference>
<dbReference type="GO" id="GO:0042586">
    <property type="term" value="F:peptide deformylase activity"/>
    <property type="evidence" value="ECO:0007669"/>
    <property type="project" value="UniProtKB-UniRule"/>
</dbReference>
<dbReference type="PRINTS" id="PR01576">
    <property type="entry name" value="PDEFORMYLASE"/>
</dbReference>
<dbReference type="SUPFAM" id="SSF56420">
    <property type="entry name" value="Peptide deformylase"/>
    <property type="match status" value="1"/>
</dbReference>
<dbReference type="EC" id="3.5.1.88" evidence="2"/>
<feature type="binding site" evidence="2">
    <location>
        <position position="158"/>
    </location>
    <ligand>
        <name>Fe cation</name>
        <dbReference type="ChEBI" id="CHEBI:24875"/>
    </ligand>
</feature>
<dbReference type="Pfam" id="PF01327">
    <property type="entry name" value="Pep_deformylase"/>
    <property type="match status" value="1"/>
</dbReference>
<dbReference type="InterPro" id="IPR023635">
    <property type="entry name" value="Peptide_deformylase"/>
</dbReference>
<dbReference type="InterPro" id="IPR036821">
    <property type="entry name" value="Peptide_deformylase_sf"/>
</dbReference>
<name>A0A2M8L794_9BACT</name>
<dbReference type="AlphaFoldDB" id="A0A2M8L794"/>
<keyword evidence="2" id="KW-0648">Protein biosynthesis</keyword>
<sequence>MPGGNFWYNKLMLKIITVPAAILHKKSTPIKKIDQEITTLAKKMIDVIRHGSEDQRIGVGLSAVQVGHPLRLLVVYDPEPQTNLILVNPKITWRSAKMTQGLDHRNFPYEGCLSVPQIFGLVKRHQAIKAHWQDLAGKIHAEKFSGFVATVIQHEEDHLNGILFTQRVLEQQGQLYRLEPTNNQDVLIPIKL</sequence>
<dbReference type="PANTHER" id="PTHR10458">
    <property type="entry name" value="PEPTIDE DEFORMYLASE"/>
    <property type="match status" value="1"/>
</dbReference>
<evidence type="ECO:0000313" key="3">
    <source>
        <dbReference type="EMBL" id="PJE70109.1"/>
    </source>
</evidence>
<dbReference type="Proteomes" id="UP000231579">
    <property type="component" value="Unassembled WGS sequence"/>
</dbReference>
<dbReference type="GO" id="GO:0046872">
    <property type="term" value="F:metal ion binding"/>
    <property type="evidence" value="ECO:0007669"/>
    <property type="project" value="UniProtKB-KW"/>
</dbReference>
<dbReference type="PIRSF" id="PIRSF004749">
    <property type="entry name" value="Pep_def"/>
    <property type="match status" value="1"/>
</dbReference>
<comment type="cofactor">
    <cofactor evidence="2">
        <name>Fe(2+)</name>
        <dbReference type="ChEBI" id="CHEBI:29033"/>
    </cofactor>
    <text evidence="2">Binds 1 Fe(2+) ion.</text>
</comment>
<accession>A0A2M8L794</accession>
<comment type="caution">
    <text evidence="3">The sequence shown here is derived from an EMBL/GenBank/DDBJ whole genome shotgun (WGS) entry which is preliminary data.</text>
</comment>
<feature type="active site" evidence="2">
    <location>
        <position position="155"/>
    </location>
</feature>